<dbReference type="AlphaFoldDB" id="A0A813NZR3"/>
<dbReference type="InterPro" id="IPR050780">
    <property type="entry name" value="Mucin_vWF_Thrombospondin_sf"/>
</dbReference>
<evidence type="ECO:0000259" key="3">
    <source>
        <dbReference type="Pfam" id="PF01826"/>
    </source>
</evidence>
<evidence type="ECO:0000256" key="1">
    <source>
        <dbReference type="ARBA" id="ARBA00023157"/>
    </source>
</evidence>
<dbReference type="Gene3D" id="2.10.25.10">
    <property type="entry name" value="Laminin"/>
    <property type="match status" value="1"/>
</dbReference>
<evidence type="ECO:0000313" key="7">
    <source>
        <dbReference type="Proteomes" id="UP000663870"/>
    </source>
</evidence>
<feature type="signal peptide" evidence="2">
    <location>
        <begin position="1"/>
        <end position="20"/>
    </location>
</feature>
<dbReference type="GO" id="GO:0031012">
    <property type="term" value="C:extracellular matrix"/>
    <property type="evidence" value="ECO:0007669"/>
    <property type="project" value="TreeGrafter"/>
</dbReference>
<sequence length="175" mass="19477">MFSCASKVLIFLLAVQFCTSKRSGKSPLLRCLTGYKDGNGELSDCPPDKVFSKCVSHCPRTCQNPYIKSDNKACLHNCRSGCVCTNGTLIDEGQNRQCVPQDECTCFLHGKVFWPNEILLRNGRKCQCKNGGWYCHDQPTSSRTCSVVGLSHLETFDGSLVTVKPDNYLLVKVRK</sequence>
<evidence type="ECO:0000313" key="4">
    <source>
        <dbReference type="EMBL" id="CAF0743798.1"/>
    </source>
</evidence>
<dbReference type="CDD" id="cd19941">
    <property type="entry name" value="TIL"/>
    <property type="match status" value="1"/>
</dbReference>
<dbReference type="Proteomes" id="UP000663870">
    <property type="component" value="Unassembled WGS sequence"/>
</dbReference>
<dbReference type="InterPro" id="IPR002919">
    <property type="entry name" value="TIL_dom"/>
</dbReference>
<dbReference type="GO" id="GO:0005615">
    <property type="term" value="C:extracellular space"/>
    <property type="evidence" value="ECO:0007669"/>
    <property type="project" value="TreeGrafter"/>
</dbReference>
<keyword evidence="1" id="KW-1015">Disulfide bond</keyword>
<dbReference type="PANTHER" id="PTHR11339">
    <property type="entry name" value="EXTRACELLULAR MATRIX GLYCOPROTEIN RELATED"/>
    <property type="match status" value="1"/>
</dbReference>
<keyword evidence="2" id="KW-0732">Signal</keyword>
<proteinExistence type="predicted"/>
<gene>
    <name evidence="5" type="ORF">JXQ802_LOCUS41331</name>
    <name evidence="4" type="ORF">PYM288_LOCUS1709</name>
</gene>
<dbReference type="EMBL" id="CAJNOL010002619">
    <property type="protein sequence ID" value="CAF1516848.1"/>
    <property type="molecule type" value="Genomic_DNA"/>
</dbReference>
<dbReference type="InterPro" id="IPR036084">
    <property type="entry name" value="Ser_inhib-like_sf"/>
</dbReference>
<reference evidence="4" key="1">
    <citation type="submission" date="2021-02" db="EMBL/GenBank/DDBJ databases">
        <authorList>
            <person name="Nowell W R."/>
        </authorList>
    </citation>
    <scope>NUCLEOTIDE SEQUENCE</scope>
</reference>
<feature type="domain" description="TIL" evidence="3">
    <location>
        <begin position="45"/>
        <end position="104"/>
    </location>
</feature>
<evidence type="ECO:0000313" key="6">
    <source>
        <dbReference type="Proteomes" id="UP000663854"/>
    </source>
</evidence>
<keyword evidence="7" id="KW-1185">Reference proteome</keyword>
<dbReference type="SUPFAM" id="SSF57567">
    <property type="entry name" value="Serine protease inhibitors"/>
    <property type="match status" value="1"/>
</dbReference>
<dbReference type="FunFam" id="2.10.25.10:FF:000055">
    <property type="entry name" value="alpha-tectorin isoform X1"/>
    <property type="match status" value="1"/>
</dbReference>
<dbReference type="Pfam" id="PF01826">
    <property type="entry name" value="TIL"/>
    <property type="match status" value="1"/>
</dbReference>
<dbReference type="Proteomes" id="UP000663854">
    <property type="component" value="Unassembled WGS sequence"/>
</dbReference>
<evidence type="ECO:0000256" key="2">
    <source>
        <dbReference type="SAM" id="SignalP"/>
    </source>
</evidence>
<evidence type="ECO:0000313" key="5">
    <source>
        <dbReference type="EMBL" id="CAF1516848.1"/>
    </source>
</evidence>
<dbReference type="PANTHER" id="PTHR11339:SF386">
    <property type="entry name" value="HEMOLECTIN, ISOFORM A"/>
    <property type="match status" value="1"/>
</dbReference>
<organism evidence="4 6">
    <name type="scientific">Rotaria sordida</name>
    <dbReference type="NCBI Taxonomy" id="392033"/>
    <lineage>
        <taxon>Eukaryota</taxon>
        <taxon>Metazoa</taxon>
        <taxon>Spiralia</taxon>
        <taxon>Gnathifera</taxon>
        <taxon>Rotifera</taxon>
        <taxon>Eurotatoria</taxon>
        <taxon>Bdelloidea</taxon>
        <taxon>Philodinida</taxon>
        <taxon>Philodinidae</taxon>
        <taxon>Rotaria</taxon>
    </lineage>
</organism>
<protein>
    <recommendedName>
        <fullName evidence="3">TIL domain-containing protein</fullName>
    </recommendedName>
</protein>
<name>A0A813NZR3_9BILA</name>
<feature type="chain" id="PRO_5035597006" description="TIL domain-containing protein" evidence="2">
    <location>
        <begin position="21"/>
        <end position="175"/>
    </location>
</feature>
<accession>A0A813NZR3</accession>
<dbReference type="EMBL" id="CAJNOH010000009">
    <property type="protein sequence ID" value="CAF0743798.1"/>
    <property type="molecule type" value="Genomic_DNA"/>
</dbReference>
<comment type="caution">
    <text evidence="4">The sequence shown here is derived from an EMBL/GenBank/DDBJ whole genome shotgun (WGS) entry which is preliminary data.</text>
</comment>